<dbReference type="AlphaFoldDB" id="A0AA40AL25"/>
<evidence type="ECO:0000313" key="2">
    <source>
        <dbReference type="Proteomes" id="UP001172101"/>
    </source>
</evidence>
<protein>
    <submittedName>
        <fullName evidence="1">Uncharacterized protein</fullName>
    </submittedName>
</protein>
<comment type="caution">
    <text evidence="1">The sequence shown here is derived from an EMBL/GenBank/DDBJ whole genome shotgun (WGS) entry which is preliminary data.</text>
</comment>
<dbReference type="RefSeq" id="XP_060296480.1">
    <property type="nucleotide sequence ID" value="XM_060445423.1"/>
</dbReference>
<proteinExistence type="predicted"/>
<name>A0AA40AL25_9PEZI</name>
<dbReference type="Proteomes" id="UP001172101">
    <property type="component" value="Unassembled WGS sequence"/>
</dbReference>
<organism evidence="1 2">
    <name type="scientific">Lasiosphaeria miniovina</name>
    <dbReference type="NCBI Taxonomy" id="1954250"/>
    <lineage>
        <taxon>Eukaryota</taxon>
        <taxon>Fungi</taxon>
        <taxon>Dikarya</taxon>
        <taxon>Ascomycota</taxon>
        <taxon>Pezizomycotina</taxon>
        <taxon>Sordariomycetes</taxon>
        <taxon>Sordariomycetidae</taxon>
        <taxon>Sordariales</taxon>
        <taxon>Lasiosphaeriaceae</taxon>
        <taxon>Lasiosphaeria</taxon>
    </lineage>
</organism>
<keyword evidence="2" id="KW-1185">Reference proteome</keyword>
<evidence type="ECO:0000313" key="1">
    <source>
        <dbReference type="EMBL" id="KAK0717687.1"/>
    </source>
</evidence>
<dbReference type="GeneID" id="85328693"/>
<reference evidence="1" key="1">
    <citation type="submission" date="2023-06" db="EMBL/GenBank/DDBJ databases">
        <title>Genome-scale phylogeny and comparative genomics of the fungal order Sordariales.</title>
        <authorList>
            <consortium name="Lawrence Berkeley National Laboratory"/>
            <person name="Hensen N."/>
            <person name="Bonometti L."/>
            <person name="Westerberg I."/>
            <person name="Brannstrom I.O."/>
            <person name="Guillou S."/>
            <person name="Cros-Aarteil S."/>
            <person name="Calhoun S."/>
            <person name="Haridas S."/>
            <person name="Kuo A."/>
            <person name="Mondo S."/>
            <person name="Pangilinan J."/>
            <person name="Riley R."/>
            <person name="LaButti K."/>
            <person name="Andreopoulos B."/>
            <person name="Lipzen A."/>
            <person name="Chen C."/>
            <person name="Yanf M."/>
            <person name="Daum C."/>
            <person name="Ng V."/>
            <person name="Clum A."/>
            <person name="Steindorff A."/>
            <person name="Ohm R."/>
            <person name="Martin F."/>
            <person name="Silar P."/>
            <person name="Natvig D."/>
            <person name="Lalanne C."/>
            <person name="Gautier V."/>
            <person name="Ament-velasquez S.L."/>
            <person name="Kruys A."/>
            <person name="Hutchinson M.I."/>
            <person name="Powell A.J."/>
            <person name="Barry K."/>
            <person name="Miller A.N."/>
            <person name="Grigoriev I.V."/>
            <person name="Debuchy R."/>
            <person name="Gladieux P."/>
            <person name="Thoren M.H."/>
            <person name="Johannesson H."/>
        </authorList>
    </citation>
    <scope>NUCLEOTIDE SEQUENCE</scope>
    <source>
        <strain evidence="1">SMH2392-1A</strain>
    </source>
</reference>
<gene>
    <name evidence="1" type="ORF">B0T26DRAFT_751719</name>
</gene>
<accession>A0AA40AL25</accession>
<dbReference type="EMBL" id="JAUIRO010000004">
    <property type="protein sequence ID" value="KAK0717687.1"/>
    <property type="molecule type" value="Genomic_DNA"/>
</dbReference>
<sequence>MGQRTTGPWQKKAIRTNSFEVTTTLDDYRGALEYAEALAYDCVQGMGIVAHHATIQESKKAMAEARGVTKLTRLVTLFVPLTFATSIFSINVREINANDGPPHLRLGRRLGPPRLRYLALLPLRNLPRLAPARGRSVWSRGQPYTKQAPDVELH</sequence>